<accession>A0A2N5M1M3</accession>
<organism evidence="1 2">
    <name type="scientific">Peribacillus deserti</name>
    <dbReference type="NCBI Taxonomy" id="673318"/>
    <lineage>
        <taxon>Bacteria</taxon>
        <taxon>Bacillati</taxon>
        <taxon>Bacillota</taxon>
        <taxon>Bacilli</taxon>
        <taxon>Bacillales</taxon>
        <taxon>Bacillaceae</taxon>
        <taxon>Peribacillus</taxon>
    </lineage>
</organism>
<name>A0A2N5M1M3_9BACI</name>
<dbReference type="InterPro" id="IPR029033">
    <property type="entry name" value="His_PPase_superfam"/>
</dbReference>
<dbReference type="AlphaFoldDB" id="A0A2N5M1M3"/>
<gene>
    <name evidence="1" type="ORF">CUU66_18680</name>
</gene>
<evidence type="ECO:0000313" key="2">
    <source>
        <dbReference type="Proteomes" id="UP000234748"/>
    </source>
</evidence>
<dbReference type="Pfam" id="PF00300">
    <property type="entry name" value="His_Phos_1"/>
    <property type="match status" value="1"/>
</dbReference>
<protein>
    <submittedName>
        <fullName evidence="1">Histidine phosphatase family protein</fullName>
    </submittedName>
</protein>
<keyword evidence="2" id="KW-1185">Reference proteome</keyword>
<dbReference type="RefSeq" id="WP_101644915.1">
    <property type="nucleotide sequence ID" value="NZ_PGUY01000062.1"/>
</dbReference>
<dbReference type="EMBL" id="PGUY01000062">
    <property type="protein sequence ID" value="PLT28249.1"/>
    <property type="molecule type" value="Genomic_DNA"/>
</dbReference>
<dbReference type="SUPFAM" id="SSF53254">
    <property type="entry name" value="Phosphoglycerate mutase-like"/>
    <property type="match status" value="1"/>
</dbReference>
<dbReference type="Gene3D" id="3.40.50.1240">
    <property type="entry name" value="Phosphoglycerate mutase-like"/>
    <property type="match status" value="1"/>
</dbReference>
<proteinExistence type="predicted"/>
<evidence type="ECO:0000313" key="1">
    <source>
        <dbReference type="EMBL" id="PLT28249.1"/>
    </source>
</evidence>
<dbReference type="OrthoDB" id="1680942at2"/>
<reference evidence="1 2" key="1">
    <citation type="submission" date="2017-11" db="EMBL/GenBank/DDBJ databases">
        <title>Comparitive Functional Genomics of Dry Heat Resistant strains isolated from the Viking Spacecraft.</title>
        <authorList>
            <person name="Seuylemezian A."/>
            <person name="Cooper K."/>
            <person name="Vaishampayan P."/>
        </authorList>
    </citation>
    <scope>NUCLEOTIDE SEQUENCE [LARGE SCALE GENOMIC DNA]</scope>
    <source>
        <strain evidence="1 2">V1-29</strain>
    </source>
</reference>
<comment type="caution">
    <text evidence="1">The sequence shown here is derived from an EMBL/GenBank/DDBJ whole genome shotgun (WGS) entry which is preliminary data.</text>
</comment>
<sequence length="187" mass="21537">MKITLVRHGKSMWLENKPMLYKEFRNWVEQYDHNGVLQADFFPLETIEKIAAAHVVLTSTLKRSRHSAAFLNPAVKPMSDSLFRETELPVPLKSVFRLKLNPSIWAVVFRCLWFAGYSDRCESLADAKTRASEAAAILIRYSEQHGSIVLVGHGFFNMLIAKELLKRGWKGKRKPSSKHWHSTTYSF</sequence>
<dbReference type="InterPro" id="IPR013078">
    <property type="entry name" value="His_Pase_superF_clade-1"/>
</dbReference>
<dbReference type="Proteomes" id="UP000234748">
    <property type="component" value="Unassembled WGS sequence"/>
</dbReference>